<evidence type="ECO:0000259" key="10">
    <source>
        <dbReference type="PROSITE" id="PS50850"/>
    </source>
</evidence>
<evidence type="ECO:0000256" key="4">
    <source>
        <dbReference type="ARBA" id="ARBA00022597"/>
    </source>
</evidence>
<keyword evidence="7 9" id="KW-0472">Membrane</keyword>
<evidence type="ECO:0000256" key="7">
    <source>
        <dbReference type="ARBA" id="ARBA00023136"/>
    </source>
</evidence>
<sequence length="492" mass="54714">MLFRKKVFEVNPTDEGISHKDVPKKFIKQFKTVVKLKYLHQTIATLIASMGYFIGGLARAWSAPGIPSLQGLDLNETVYALAQAPLSKEMTSWITSLTPMGAMCAFLYSIGFGLLGSSFYTSYVEAIMVSRIVMGFSLGLCIPAAQIYVTESVDSNVRGTFGSFPAIAMALGIAICYIVGMYLPWHFLSFFCTGVSVFFGVFLIFIPETPQWLLSKRKENEARRSLEWLRGTSDVSSEFEDLNQKHSPDQAKNNKEGDSKRQRIWDKAMLEPFFISLILMGFQQWSGVNACIFNIVFIFKSAESDISSDLSTVMFGMVGFVATLGSAFLVDRAGRRPLLMISGILMGLTMGLLGLFFHLKSIGSSDGYDWIPISSLVVFMIGYSLGFASIPYVLMGEILPTQFKNLFSGIAAFYNLGNTFLVIKLFSNISSSYGLQGVFWIYSGCSFACVVFVFFCLPETKGKSVSEIEYLFHCKWASKASRNMENDFITKL</sequence>
<evidence type="ECO:0000256" key="9">
    <source>
        <dbReference type="SAM" id="Phobius"/>
    </source>
</evidence>
<evidence type="ECO:0000313" key="12">
    <source>
        <dbReference type="Proteomes" id="UP000675881"/>
    </source>
</evidence>
<dbReference type="OrthoDB" id="6612291at2759"/>
<dbReference type="InterPro" id="IPR020846">
    <property type="entry name" value="MFS_dom"/>
</dbReference>
<dbReference type="PRINTS" id="PR00171">
    <property type="entry name" value="SUGRTRNSPORT"/>
</dbReference>
<proteinExistence type="predicted"/>
<feature type="transmembrane region" description="Helical" evidence="9">
    <location>
        <begin position="186"/>
        <end position="206"/>
    </location>
</feature>
<organism evidence="11 12">
    <name type="scientific">Lepeophtheirus salmonis</name>
    <name type="common">Salmon louse</name>
    <name type="synonym">Caligus salmonis</name>
    <dbReference type="NCBI Taxonomy" id="72036"/>
    <lineage>
        <taxon>Eukaryota</taxon>
        <taxon>Metazoa</taxon>
        <taxon>Ecdysozoa</taxon>
        <taxon>Arthropoda</taxon>
        <taxon>Crustacea</taxon>
        <taxon>Multicrustacea</taxon>
        <taxon>Hexanauplia</taxon>
        <taxon>Copepoda</taxon>
        <taxon>Siphonostomatoida</taxon>
        <taxon>Caligidae</taxon>
        <taxon>Lepeophtheirus</taxon>
    </lineage>
</organism>
<keyword evidence="2" id="KW-0813">Transport</keyword>
<feature type="transmembrane region" description="Helical" evidence="9">
    <location>
        <begin position="126"/>
        <end position="149"/>
    </location>
</feature>
<dbReference type="PANTHER" id="PTHR48021:SF1">
    <property type="entry name" value="GH07001P-RELATED"/>
    <property type="match status" value="1"/>
</dbReference>
<dbReference type="InterPro" id="IPR005829">
    <property type="entry name" value="Sugar_transporter_CS"/>
</dbReference>
<evidence type="ECO:0000256" key="8">
    <source>
        <dbReference type="SAM" id="MobiDB-lite"/>
    </source>
</evidence>
<dbReference type="PROSITE" id="PS00216">
    <property type="entry name" value="SUGAR_TRANSPORT_1"/>
    <property type="match status" value="1"/>
</dbReference>
<feature type="transmembrane region" description="Helical" evidence="9">
    <location>
        <begin position="337"/>
        <end position="358"/>
    </location>
</feature>
<dbReference type="AlphaFoldDB" id="A0A7R8CM02"/>
<dbReference type="PROSITE" id="PS50850">
    <property type="entry name" value="MFS"/>
    <property type="match status" value="1"/>
</dbReference>
<evidence type="ECO:0000256" key="1">
    <source>
        <dbReference type="ARBA" id="ARBA00004651"/>
    </source>
</evidence>
<name>A0A7R8CM02_LEPSM</name>
<keyword evidence="5 9" id="KW-0812">Transmembrane</keyword>
<keyword evidence="6 9" id="KW-1133">Transmembrane helix</keyword>
<dbReference type="EMBL" id="HG994592">
    <property type="protein sequence ID" value="CAF2832463.1"/>
    <property type="molecule type" value="Genomic_DNA"/>
</dbReference>
<dbReference type="PANTHER" id="PTHR48021">
    <property type="match status" value="1"/>
</dbReference>
<feature type="transmembrane region" description="Helical" evidence="9">
    <location>
        <begin position="370"/>
        <end position="394"/>
    </location>
</feature>
<dbReference type="InterPro" id="IPR005828">
    <property type="entry name" value="MFS_sugar_transport-like"/>
</dbReference>
<feature type="transmembrane region" description="Helical" evidence="9">
    <location>
        <begin position="97"/>
        <end position="120"/>
    </location>
</feature>
<dbReference type="GO" id="GO:0005886">
    <property type="term" value="C:plasma membrane"/>
    <property type="evidence" value="ECO:0007669"/>
    <property type="project" value="UniProtKB-SubCell"/>
</dbReference>
<feature type="transmembrane region" description="Helical" evidence="9">
    <location>
        <begin position="406"/>
        <end position="427"/>
    </location>
</feature>
<dbReference type="Pfam" id="PF00083">
    <property type="entry name" value="Sugar_tr"/>
    <property type="match status" value="1"/>
</dbReference>
<dbReference type="InterPro" id="IPR050549">
    <property type="entry name" value="MFS_Trehalose_Transporter"/>
</dbReference>
<feature type="compositionally biased region" description="Basic and acidic residues" evidence="8">
    <location>
        <begin position="242"/>
        <end position="260"/>
    </location>
</feature>
<dbReference type="SUPFAM" id="SSF103473">
    <property type="entry name" value="MFS general substrate transporter"/>
    <property type="match status" value="1"/>
</dbReference>
<dbReference type="Proteomes" id="UP000675881">
    <property type="component" value="Chromosome 13"/>
</dbReference>
<feature type="transmembrane region" description="Helical" evidence="9">
    <location>
        <begin position="311"/>
        <end position="330"/>
    </location>
</feature>
<evidence type="ECO:0000313" key="11">
    <source>
        <dbReference type="EMBL" id="CAF2832463.1"/>
    </source>
</evidence>
<gene>
    <name evidence="11" type="ORF">LSAA_4128</name>
</gene>
<dbReference type="InterPro" id="IPR036259">
    <property type="entry name" value="MFS_trans_sf"/>
</dbReference>
<dbReference type="FunFam" id="1.20.1250.20:FF:000218">
    <property type="entry name" value="facilitated trehalose transporter Tret1"/>
    <property type="match status" value="1"/>
</dbReference>
<keyword evidence="3" id="KW-1003">Cell membrane</keyword>
<feature type="region of interest" description="Disordered" evidence="8">
    <location>
        <begin position="239"/>
        <end position="260"/>
    </location>
</feature>
<keyword evidence="4" id="KW-0762">Sugar transport</keyword>
<comment type="subcellular location">
    <subcellularLocation>
        <location evidence="1">Cell membrane</location>
        <topology evidence="1">Multi-pass membrane protein</topology>
    </subcellularLocation>
</comment>
<dbReference type="InterPro" id="IPR003663">
    <property type="entry name" value="Sugar/inositol_transpt"/>
</dbReference>
<protein>
    <submittedName>
        <fullName evidence="11">TRET1</fullName>
    </submittedName>
</protein>
<accession>A0A7R8CM02</accession>
<feature type="domain" description="Major facilitator superfamily (MFS) profile" evidence="10">
    <location>
        <begin position="1"/>
        <end position="461"/>
    </location>
</feature>
<dbReference type="Gene3D" id="1.20.1250.20">
    <property type="entry name" value="MFS general substrate transporter like domains"/>
    <property type="match status" value="1"/>
</dbReference>
<dbReference type="PROSITE" id="PS00217">
    <property type="entry name" value="SUGAR_TRANSPORT_2"/>
    <property type="match status" value="1"/>
</dbReference>
<evidence type="ECO:0000256" key="2">
    <source>
        <dbReference type="ARBA" id="ARBA00022448"/>
    </source>
</evidence>
<reference evidence="11" key="1">
    <citation type="submission" date="2021-02" db="EMBL/GenBank/DDBJ databases">
        <authorList>
            <person name="Bekaert M."/>
        </authorList>
    </citation>
    <scope>NUCLEOTIDE SEQUENCE</scope>
    <source>
        <strain evidence="11">IoA-00</strain>
    </source>
</reference>
<evidence type="ECO:0000256" key="3">
    <source>
        <dbReference type="ARBA" id="ARBA00022475"/>
    </source>
</evidence>
<evidence type="ECO:0000256" key="6">
    <source>
        <dbReference type="ARBA" id="ARBA00022989"/>
    </source>
</evidence>
<keyword evidence="12" id="KW-1185">Reference proteome</keyword>
<feature type="transmembrane region" description="Helical" evidence="9">
    <location>
        <begin position="161"/>
        <end position="180"/>
    </location>
</feature>
<feature type="transmembrane region" description="Helical" evidence="9">
    <location>
        <begin position="439"/>
        <end position="457"/>
    </location>
</feature>
<evidence type="ECO:0000256" key="5">
    <source>
        <dbReference type="ARBA" id="ARBA00022692"/>
    </source>
</evidence>
<dbReference type="GO" id="GO:0022857">
    <property type="term" value="F:transmembrane transporter activity"/>
    <property type="evidence" value="ECO:0007669"/>
    <property type="project" value="InterPro"/>
</dbReference>
<feature type="transmembrane region" description="Helical" evidence="9">
    <location>
        <begin position="273"/>
        <end position="299"/>
    </location>
</feature>